<dbReference type="Pfam" id="PF02195">
    <property type="entry name" value="ParB_N"/>
    <property type="match status" value="1"/>
</dbReference>
<dbReference type="PANTHER" id="PTHR33375:SF7">
    <property type="entry name" value="CHROMOSOME 2-PARTITIONING PROTEIN PARB-RELATED"/>
    <property type="match status" value="1"/>
</dbReference>
<dbReference type="Gene3D" id="3.90.1530.30">
    <property type="match status" value="1"/>
</dbReference>
<accession>A0ABU0WED0</accession>
<dbReference type="Gene3D" id="1.10.10.2830">
    <property type="match status" value="1"/>
</dbReference>
<evidence type="ECO:0000256" key="1">
    <source>
        <dbReference type="SAM" id="Coils"/>
    </source>
</evidence>
<dbReference type="SUPFAM" id="SSF109709">
    <property type="entry name" value="KorB DNA-binding domain-like"/>
    <property type="match status" value="1"/>
</dbReference>
<dbReference type="PANTHER" id="PTHR33375">
    <property type="entry name" value="CHROMOSOME-PARTITIONING PROTEIN PARB-RELATED"/>
    <property type="match status" value="1"/>
</dbReference>
<feature type="coiled-coil region" evidence="1">
    <location>
        <begin position="306"/>
        <end position="354"/>
    </location>
</feature>
<evidence type="ECO:0000256" key="2">
    <source>
        <dbReference type="SAM" id="MobiDB-lite"/>
    </source>
</evidence>
<dbReference type="InterPro" id="IPR050336">
    <property type="entry name" value="Chromosome_partition/occlusion"/>
</dbReference>
<keyword evidence="1" id="KW-0175">Coiled coil</keyword>
<dbReference type="InterPro" id="IPR003115">
    <property type="entry name" value="ParB_N"/>
</dbReference>
<dbReference type="RefSeq" id="WP_306704750.1">
    <property type="nucleotide sequence ID" value="NZ_JAUJFI010000024.1"/>
</dbReference>
<protein>
    <submittedName>
        <fullName evidence="4">ParB N-terminal domain-containing protein</fullName>
    </submittedName>
</protein>
<feature type="domain" description="ParB-like N-terminal" evidence="3">
    <location>
        <begin position="12"/>
        <end position="113"/>
    </location>
</feature>
<organism evidence="4 5">
    <name type="scientific">Azospirillum isscasi</name>
    <dbReference type="NCBI Taxonomy" id="3053926"/>
    <lineage>
        <taxon>Bacteria</taxon>
        <taxon>Pseudomonadati</taxon>
        <taxon>Pseudomonadota</taxon>
        <taxon>Alphaproteobacteria</taxon>
        <taxon>Rhodospirillales</taxon>
        <taxon>Azospirillaceae</taxon>
        <taxon>Azospirillum</taxon>
    </lineage>
</organism>
<sequence>MARPKIVLNTSRDIPFNKLVLSQANVRKVKAGVSIEELAEDIARRTLLHSLAVRPVLDAEGAETGVFEVPVGGRRFRALELLVKQKRMSRTQPVPCVVRTAGLAEEDSLAENVQRAPLHPLDQFRAFQTLREAGLGEEEIAARFFVAPGVVKQRLKLAAIAPALLDAYAEDRMTLEQLMAFTVSGDHARQEQVWEALSRAYSREPYQIRRLLTEGAVRASDKRALFVGVEAYEAAGGAVMRDLFQHDDGGWLQDPALLDRLVAEKLEAEAATVRAEGWTWVEVALAFPYGHSRGLRRLAGEPVPLSEAEQAAYDALHAEYERLEASEPAEAEELDRVAHRLAEIDVELRALEERPLVYETAEVARAGVFVSVDVEGRLQVDRGYVRPEDEAPVEPVLPAGGEETSAGPANGGSGAVAAQPAAIAGGASVSAPVPVAGTAMSDDDEGLRPLPERLLIELSVHRTLALRDALAQDPDTAFLAALHALCLRTFAQRPGTSCLELELKSASFGVQPPDLAASAAARAIDARQRAWSTQLPSEPAALWETLVGFDGDSRAALFAHCVSFGVNAVHEPWNRAPQRVAHADLLAGAVGLDMAAAGWTATVDSYLGRVPKARILEAVREARGPEAAQLIDHLRKPDMAKEAERLLAGSGWLPEPLRRPLEPAAGADAGADGDAEGGDASLPAFLTGAGDDADRTEAAAA</sequence>
<keyword evidence="5" id="KW-1185">Reference proteome</keyword>
<reference evidence="4 5" key="1">
    <citation type="submission" date="2023-06" db="EMBL/GenBank/DDBJ databases">
        <title>Azospirillum isscasensis sp.nov, a bacterium isolated from rhizosphere soil of rice.</title>
        <authorList>
            <person name="Wang H."/>
        </authorList>
    </citation>
    <scope>NUCLEOTIDE SEQUENCE [LARGE SCALE GENOMIC DNA]</scope>
    <source>
        <strain evidence="4 5">C340-1</strain>
    </source>
</reference>
<evidence type="ECO:0000313" key="5">
    <source>
        <dbReference type="Proteomes" id="UP001227317"/>
    </source>
</evidence>
<evidence type="ECO:0000313" key="4">
    <source>
        <dbReference type="EMBL" id="MDQ2102541.1"/>
    </source>
</evidence>
<feature type="region of interest" description="Disordered" evidence="2">
    <location>
        <begin position="657"/>
        <end position="701"/>
    </location>
</feature>
<dbReference type="SMART" id="SM00470">
    <property type="entry name" value="ParB"/>
    <property type="match status" value="1"/>
</dbReference>
<name>A0ABU0WED0_9PROT</name>
<feature type="region of interest" description="Disordered" evidence="2">
    <location>
        <begin position="389"/>
        <end position="413"/>
    </location>
</feature>
<gene>
    <name evidence="4" type="ORF">QSG27_07535</name>
</gene>
<feature type="compositionally biased region" description="Basic and acidic residues" evidence="2">
    <location>
        <begin position="692"/>
        <end position="701"/>
    </location>
</feature>
<dbReference type="InterPro" id="IPR036086">
    <property type="entry name" value="ParB/Sulfiredoxin_sf"/>
</dbReference>
<evidence type="ECO:0000259" key="3">
    <source>
        <dbReference type="SMART" id="SM00470"/>
    </source>
</evidence>
<dbReference type="EMBL" id="JAUJFI010000024">
    <property type="protein sequence ID" value="MDQ2102541.1"/>
    <property type="molecule type" value="Genomic_DNA"/>
</dbReference>
<proteinExistence type="predicted"/>
<dbReference type="CDD" id="cd16406">
    <property type="entry name" value="ParB_N_like"/>
    <property type="match status" value="1"/>
</dbReference>
<dbReference type="Proteomes" id="UP001227317">
    <property type="component" value="Unassembled WGS sequence"/>
</dbReference>
<dbReference type="SUPFAM" id="SSF110849">
    <property type="entry name" value="ParB/Sulfiredoxin"/>
    <property type="match status" value="1"/>
</dbReference>
<comment type="caution">
    <text evidence="4">The sequence shown here is derived from an EMBL/GenBank/DDBJ whole genome shotgun (WGS) entry which is preliminary data.</text>
</comment>